<sequence>MPAPGVDAGPADRALYAASSDYRRTVGEGAVLGALVGAVAGAVIGQANGGSDGALRGALIGSVAGTALGALGGTAVAETKRDYATREDRLDAEIANARAANAKLSQLVSAARRVVERREAEIATLRRTKAANAQEARTVREAIAGNRAIIETSIQDAERQRDALKVLLRQSQDASGRGALSAEAGRTEANLSKLKQEKTRLARLEAGL</sequence>
<dbReference type="AlphaFoldDB" id="A0A371X5R2"/>
<protein>
    <submittedName>
        <fullName evidence="2">Uncharacterized protein</fullName>
    </submittedName>
</protein>
<dbReference type="EMBL" id="QURL01000003">
    <property type="protein sequence ID" value="RFC64553.1"/>
    <property type="molecule type" value="Genomic_DNA"/>
</dbReference>
<gene>
    <name evidence="2" type="ORF">DYI37_08030</name>
</gene>
<proteinExistence type="predicted"/>
<dbReference type="Proteomes" id="UP000264310">
    <property type="component" value="Unassembled WGS sequence"/>
</dbReference>
<evidence type="ECO:0000256" key="1">
    <source>
        <dbReference type="SAM" id="Coils"/>
    </source>
</evidence>
<comment type="caution">
    <text evidence="2">The sequence shown here is derived from an EMBL/GenBank/DDBJ whole genome shotgun (WGS) entry which is preliminary data.</text>
</comment>
<organism evidence="2 3">
    <name type="scientific">Fulvimarina endophytica</name>
    <dbReference type="NCBI Taxonomy" id="2293836"/>
    <lineage>
        <taxon>Bacteria</taxon>
        <taxon>Pseudomonadati</taxon>
        <taxon>Pseudomonadota</taxon>
        <taxon>Alphaproteobacteria</taxon>
        <taxon>Hyphomicrobiales</taxon>
        <taxon>Aurantimonadaceae</taxon>
        <taxon>Fulvimarina</taxon>
    </lineage>
</organism>
<name>A0A371X5R2_9HYPH</name>
<accession>A0A371X5R2</accession>
<evidence type="ECO:0000313" key="2">
    <source>
        <dbReference type="EMBL" id="RFC64553.1"/>
    </source>
</evidence>
<evidence type="ECO:0000313" key="3">
    <source>
        <dbReference type="Proteomes" id="UP000264310"/>
    </source>
</evidence>
<keyword evidence="1" id="KW-0175">Coiled coil</keyword>
<feature type="coiled-coil region" evidence="1">
    <location>
        <begin position="154"/>
        <end position="204"/>
    </location>
</feature>
<keyword evidence="3" id="KW-1185">Reference proteome</keyword>
<reference evidence="2 3" key="1">
    <citation type="submission" date="2018-08" db="EMBL/GenBank/DDBJ databases">
        <title>Fulvimarina sp. 85, whole genome shotgun sequence.</title>
        <authorList>
            <person name="Tuo L."/>
        </authorList>
    </citation>
    <scope>NUCLEOTIDE SEQUENCE [LARGE SCALE GENOMIC DNA]</scope>
    <source>
        <strain evidence="2 3">85</strain>
    </source>
</reference>